<comment type="caution">
    <text evidence="1">The sequence shown here is derived from an EMBL/GenBank/DDBJ whole genome shotgun (WGS) entry which is preliminary data.</text>
</comment>
<gene>
    <name evidence="1" type="ORF">P5673_014465</name>
</gene>
<evidence type="ECO:0008006" key="3">
    <source>
        <dbReference type="Google" id="ProtNLM"/>
    </source>
</evidence>
<organism evidence="1 2">
    <name type="scientific">Acropora cervicornis</name>
    <name type="common">Staghorn coral</name>
    <dbReference type="NCBI Taxonomy" id="6130"/>
    <lineage>
        <taxon>Eukaryota</taxon>
        <taxon>Metazoa</taxon>
        <taxon>Cnidaria</taxon>
        <taxon>Anthozoa</taxon>
        <taxon>Hexacorallia</taxon>
        <taxon>Scleractinia</taxon>
        <taxon>Astrocoeniina</taxon>
        <taxon>Acroporidae</taxon>
        <taxon>Acropora</taxon>
    </lineage>
</organism>
<evidence type="ECO:0000313" key="1">
    <source>
        <dbReference type="EMBL" id="KAK2562748.1"/>
    </source>
</evidence>
<name>A0AAD9QK31_ACRCE</name>
<keyword evidence="2" id="KW-1185">Reference proteome</keyword>
<sequence>MLLNNLRLNNDNTELLVLHAKHRPKPPLDSITVGDATVEPTCSARNIGVVFDDTMSFEEHVNELCRTAFYHIRNISRIRPCLSDSTKTLVHALVTSRLYYCNALLYGLPDYLIQRLQYVMNAAAKVIICKRKLDHVTPLLIELHWLPVRQRIVFKILLYTFKALHGVTPMYLTELITPYIPRRALRSADHFLLEQPTHKLKSIGLRAFSVCAPYLWNSLPFEIKSSASVYIFKAKLKTYLFRQAYF</sequence>
<reference evidence="1" key="2">
    <citation type="journal article" date="2023" name="Science">
        <title>Genomic signatures of disease resistance in endangered staghorn corals.</title>
        <authorList>
            <person name="Vollmer S.V."/>
            <person name="Selwyn J.D."/>
            <person name="Despard B.A."/>
            <person name="Roesel C.L."/>
        </authorList>
    </citation>
    <scope>NUCLEOTIDE SEQUENCE</scope>
    <source>
        <strain evidence="1">K2</strain>
    </source>
</reference>
<dbReference type="Proteomes" id="UP001249851">
    <property type="component" value="Unassembled WGS sequence"/>
</dbReference>
<protein>
    <recommendedName>
        <fullName evidence="3">Reverse transcriptase</fullName>
    </recommendedName>
</protein>
<accession>A0AAD9QK31</accession>
<evidence type="ECO:0000313" key="2">
    <source>
        <dbReference type="Proteomes" id="UP001249851"/>
    </source>
</evidence>
<dbReference type="PANTHER" id="PTHR33332">
    <property type="entry name" value="REVERSE TRANSCRIPTASE DOMAIN-CONTAINING PROTEIN"/>
    <property type="match status" value="1"/>
</dbReference>
<dbReference type="EMBL" id="JARQWQ010000028">
    <property type="protein sequence ID" value="KAK2562748.1"/>
    <property type="molecule type" value="Genomic_DNA"/>
</dbReference>
<proteinExistence type="predicted"/>
<reference evidence="1" key="1">
    <citation type="journal article" date="2023" name="G3 (Bethesda)">
        <title>Whole genome assembly and annotation of the endangered Caribbean coral Acropora cervicornis.</title>
        <authorList>
            <person name="Selwyn J.D."/>
            <person name="Vollmer S.V."/>
        </authorList>
    </citation>
    <scope>NUCLEOTIDE SEQUENCE</scope>
    <source>
        <strain evidence="1">K2</strain>
    </source>
</reference>
<dbReference type="AlphaFoldDB" id="A0AAD9QK31"/>